<accession>A0A3B1AA80</accession>
<dbReference type="InterPro" id="IPR014721">
    <property type="entry name" value="Ribsml_uS5_D2-typ_fold_subgr"/>
</dbReference>
<protein>
    <recommendedName>
        <fullName evidence="2">4-(cytidine 5'-diphospho)-2-C-methyl-D-erythritol kinase</fullName>
        <ecNumber evidence="2">2.7.1.148</ecNumber>
    </recommendedName>
    <alternativeName>
        <fullName evidence="7">4-(cytidine-5'-diphospho)-2-C-methyl-D-erythritol kinase</fullName>
    </alternativeName>
</protein>
<evidence type="ECO:0000313" key="10">
    <source>
        <dbReference type="EMBL" id="VAX02639.1"/>
    </source>
</evidence>
<dbReference type="AlphaFoldDB" id="A0A3B1AA80"/>
<name>A0A3B1AA80_9ZZZZ</name>
<dbReference type="GO" id="GO:0050515">
    <property type="term" value="F:4-(cytidine 5'-diphospho)-2-C-methyl-D-erythritol kinase activity"/>
    <property type="evidence" value="ECO:0007669"/>
    <property type="project" value="UniProtKB-EC"/>
</dbReference>
<reference evidence="10" key="1">
    <citation type="submission" date="2018-06" db="EMBL/GenBank/DDBJ databases">
        <authorList>
            <person name="Zhirakovskaya E."/>
        </authorList>
    </citation>
    <scope>NUCLEOTIDE SEQUENCE</scope>
</reference>
<evidence type="ECO:0000256" key="6">
    <source>
        <dbReference type="ARBA" id="ARBA00022840"/>
    </source>
</evidence>
<evidence type="ECO:0000256" key="5">
    <source>
        <dbReference type="ARBA" id="ARBA00022777"/>
    </source>
</evidence>
<feature type="domain" description="GHMP kinase C-terminal" evidence="9">
    <location>
        <begin position="205"/>
        <end position="275"/>
    </location>
</feature>
<keyword evidence="3 10" id="KW-0808">Transferase</keyword>
<dbReference type="PANTHER" id="PTHR43527:SF2">
    <property type="entry name" value="4-DIPHOSPHOCYTIDYL-2-C-METHYL-D-ERYTHRITOL KINASE, CHLOROPLASTIC"/>
    <property type="match status" value="1"/>
</dbReference>
<dbReference type="NCBIfam" id="TIGR00154">
    <property type="entry name" value="ispE"/>
    <property type="match status" value="1"/>
</dbReference>
<dbReference type="Pfam" id="PF08544">
    <property type="entry name" value="GHMP_kinases_C"/>
    <property type="match status" value="1"/>
</dbReference>
<dbReference type="HAMAP" id="MF_00061">
    <property type="entry name" value="IspE"/>
    <property type="match status" value="1"/>
</dbReference>
<organism evidence="10">
    <name type="scientific">hydrothermal vent metagenome</name>
    <dbReference type="NCBI Taxonomy" id="652676"/>
    <lineage>
        <taxon>unclassified sequences</taxon>
        <taxon>metagenomes</taxon>
        <taxon>ecological metagenomes</taxon>
    </lineage>
</organism>
<dbReference type="PIRSF" id="PIRSF010376">
    <property type="entry name" value="IspE"/>
    <property type="match status" value="1"/>
</dbReference>
<keyword evidence="5 10" id="KW-0418">Kinase</keyword>
<dbReference type="GO" id="GO:0005524">
    <property type="term" value="F:ATP binding"/>
    <property type="evidence" value="ECO:0007669"/>
    <property type="project" value="UniProtKB-KW"/>
</dbReference>
<proteinExistence type="inferred from homology"/>
<sequence>MVKNKITRLARAKINLDLLVTGRREDGYHLLDSLVVFADYGDEISVLPSDEISLAITGPFATELIGFKDNIILKAARALKKKFNIMKGAEITLVKNLPVSSGIGGGSADAAAAIHALIELWQMPTIESDLDEILLSLGADVPVCMASQTMHMTGMGEKLRPITINFPVFLCLVNPGVAVSTSDIFKGRTKRAFSNPRKLPLTIEDQSQLQEILNAAGNDLEGEAGAINPVIKKIIAQIKASDDCLFAGMSGSGATCFGIFSSEEAARRIAGNINSASPGWWVKPVRLR</sequence>
<evidence type="ECO:0000256" key="7">
    <source>
        <dbReference type="ARBA" id="ARBA00032554"/>
    </source>
</evidence>
<dbReference type="InterPro" id="IPR006204">
    <property type="entry name" value="GHMP_kinase_N_dom"/>
</dbReference>
<dbReference type="PANTHER" id="PTHR43527">
    <property type="entry name" value="4-DIPHOSPHOCYTIDYL-2-C-METHYL-D-ERYTHRITOL KINASE, CHLOROPLASTIC"/>
    <property type="match status" value="1"/>
</dbReference>
<dbReference type="Gene3D" id="3.30.70.890">
    <property type="entry name" value="GHMP kinase, C-terminal domain"/>
    <property type="match status" value="1"/>
</dbReference>
<dbReference type="Pfam" id="PF00288">
    <property type="entry name" value="GHMP_kinases_N"/>
    <property type="match status" value="1"/>
</dbReference>
<comment type="similarity">
    <text evidence="1">Belongs to the GHMP kinase family. IspE subfamily.</text>
</comment>
<dbReference type="Gene3D" id="3.30.230.10">
    <property type="match status" value="1"/>
</dbReference>
<dbReference type="InterPro" id="IPR013750">
    <property type="entry name" value="GHMP_kinase_C_dom"/>
</dbReference>
<gene>
    <name evidence="10" type="ORF">MNBD_ALPHA03-1335</name>
</gene>
<dbReference type="SUPFAM" id="SSF55060">
    <property type="entry name" value="GHMP Kinase, C-terminal domain"/>
    <property type="match status" value="1"/>
</dbReference>
<dbReference type="GO" id="GO:0016114">
    <property type="term" value="P:terpenoid biosynthetic process"/>
    <property type="evidence" value="ECO:0007669"/>
    <property type="project" value="InterPro"/>
</dbReference>
<evidence type="ECO:0000259" key="9">
    <source>
        <dbReference type="Pfam" id="PF08544"/>
    </source>
</evidence>
<keyword evidence="4" id="KW-0547">Nucleotide-binding</keyword>
<evidence type="ECO:0000256" key="1">
    <source>
        <dbReference type="ARBA" id="ARBA00009684"/>
    </source>
</evidence>
<dbReference type="InterPro" id="IPR004424">
    <property type="entry name" value="IspE"/>
</dbReference>
<dbReference type="InterPro" id="IPR036554">
    <property type="entry name" value="GHMP_kinase_C_sf"/>
</dbReference>
<dbReference type="EMBL" id="UOFW01000019">
    <property type="protein sequence ID" value="VAX02639.1"/>
    <property type="molecule type" value="Genomic_DNA"/>
</dbReference>
<dbReference type="NCBIfam" id="NF011202">
    <property type="entry name" value="PRK14608.1"/>
    <property type="match status" value="1"/>
</dbReference>
<dbReference type="EC" id="2.7.1.148" evidence="2"/>
<dbReference type="SUPFAM" id="SSF54211">
    <property type="entry name" value="Ribosomal protein S5 domain 2-like"/>
    <property type="match status" value="1"/>
</dbReference>
<evidence type="ECO:0000259" key="8">
    <source>
        <dbReference type="Pfam" id="PF00288"/>
    </source>
</evidence>
<keyword evidence="6" id="KW-0067">ATP-binding</keyword>
<dbReference type="InterPro" id="IPR020568">
    <property type="entry name" value="Ribosomal_Su5_D2-typ_SF"/>
</dbReference>
<evidence type="ECO:0000256" key="3">
    <source>
        <dbReference type="ARBA" id="ARBA00022679"/>
    </source>
</evidence>
<evidence type="ECO:0000256" key="2">
    <source>
        <dbReference type="ARBA" id="ARBA00012052"/>
    </source>
</evidence>
<evidence type="ECO:0000256" key="4">
    <source>
        <dbReference type="ARBA" id="ARBA00022741"/>
    </source>
</evidence>
<feature type="domain" description="GHMP kinase N-terminal" evidence="8">
    <location>
        <begin position="70"/>
        <end position="146"/>
    </location>
</feature>